<feature type="transmembrane region" description="Helical" evidence="1">
    <location>
        <begin position="131"/>
        <end position="151"/>
    </location>
</feature>
<dbReference type="InterPro" id="IPR019196">
    <property type="entry name" value="ABC_transp_unknown"/>
</dbReference>
<keyword evidence="1" id="KW-0472">Membrane</keyword>
<dbReference type="AlphaFoldDB" id="A0A7W8G7B1"/>
<gene>
    <name evidence="4" type="ORF">HNP76_000547</name>
</gene>
<organism evidence="4 5">
    <name type="scientific">Treponema ruminis</name>
    <dbReference type="NCBI Taxonomy" id="744515"/>
    <lineage>
        <taxon>Bacteria</taxon>
        <taxon>Pseudomonadati</taxon>
        <taxon>Spirochaetota</taxon>
        <taxon>Spirochaetia</taxon>
        <taxon>Spirochaetales</taxon>
        <taxon>Treponemataceae</taxon>
        <taxon>Treponema</taxon>
    </lineage>
</organism>
<feature type="transmembrane region" description="Helical" evidence="1">
    <location>
        <begin position="157"/>
        <end position="176"/>
    </location>
</feature>
<reference evidence="4 5" key="1">
    <citation type="submission" date="2020-08" db="EMBL/GenBank/DDBJ databases">
        <title>Genomic Encyclopedia of Type Strains, Phase IV (KMG-IV): sequencing the most valuable type-strain genomes for metagenomic binning, comparative biology and taxonomic classification.</title>
        <authorList>
            <person name="Goeker M."/>
        </authorList>
    </citation>
    <scope>NUCLEOTIDE SEQUENCE [LARGE SCALE GENOMIC DNA]</scope>
    <source>
        <strain evidence="4 5">DSM 103462</strain>
    </source>
</reference>
<feature type="domain" description="ABC-type uncharacterised transport system" evidence="2">
    <location>
        <begin position="399"/>
        <end position="639"/>
    </location>
</feature>
<evidence type="ECO:0000259" key="2">
    <source>
        <dbReference type="Pfam" id="PF09822"/>
    </source>
</evidence>
<evidence type="ECO:0000313" key="4">
    <source>
        <dbReference type="EMBL" id="MBB5225203.1"/>
    </source>
</evidence>
<evidence type="ECO:0000259" key="3">
    <source>
        <dbReference type="Pfam" id="PF23357"/>
    </source>
</evidence>
<evidence type="ECO:0000256" key="1">
    <source>
        <dbReference type="SAM" id="Phobius"/>
    </source>
</evidence>
<keyword evidence="1" id="KW-0812">Transmembrane</keyword>
<protein>
    <submittedName>
        <fullName evidence="4">ABC-type uncharacterized transport system involved in gliding motility auxiliary subunit</fullName>
    </submittedName>
</protein>
<dbReference type="Proteomes" id="UP000518887">
    <property type="component" value="Unassembled WGS sequence"/>
</dbReference>
<feature type="transmembrane region" description="Helical" evidence="1">
    <location>
        <begin position="212"/>
        <end position="231"/>
    </location>
</feature>
<dbReference type="EMBL" id="JACHFQ010000002">
    <property type="protein sequence ID" value="MBB5225203.1"/>
    <property type="molecule type" value="Genomic_DNA"/>
</dbReference>
<dbReference type="InterPro" id="IPR055396">
    <property type="entry name" value="DUF7088"/>
</dbReference>
<feature type="transmembrane region" description="Helical" evidence="1">
    <location>
        <begin position="55"/>
        <end position="74"/>
    </location>
</feature>
<feature type="transmembrane region" description="Helical" evidence="1">
    <location>
        <begin position="20"/>
        <end position="43"/>
    </location>
</feature>
<dbReference type="RefSeq" id="WP_184657256.1">
    <property type="nucleotide sequence ID" value="NZ_CP031518.1"/>
</dbReference>
<keyword evidence="5" id="KW-1185">Reference proteome</keyword>
<comment type="caution">
    <text evidence="4">The sequence shown here is derived from an EMBL/GenBank/DDBJ whole genome shotgun (WGS) entry which is preliminary data.</text>
</comment>
<feature type="domain" description="DUF7088" evidence="3">
    <location>
        <begin position="269"/>
        <end position="364"/>
    </location>
</feature>
<feature type="transmembrane region" description="Helical" evidence="1">
    <location>
        <begin position="698"/>
        <end position="718"/>
    </location>
</feature>
<feature type="transmembrane region" description="Helical" evidence="1">
    <location>
        <begin position="243"/>
        <end position="262"/>
    </location>
</feature>
<keyword evidence="1" id="KW-1133">Transmembrane helix</keyword>
<evidence type="ECO:0000313" key="5">
    <source>
        <dbReference type="Proteomes" id="UP000518887"/>
    </source>
</evidence>
<name>A0A7W8G7B1_9SPIR</name>
<dbReference type="Pfam" id="PF09822">
    <property type="entry name" value="ABC_transp_aux"/>
    <property type="match status" value="1"/>
</dbReference>
<proteinExistence type="predicted"/>
<dbReference type="Pfam" id="PF23357">
    <property type="entry name" value="DUF7088"/>
    <property type="match status" value="1"/>
</dbReference>
<accession>A0A7W8G7B1</accession>
<sequence length="725" mass="81606">MKKSFALYKSAIFSYLIDPLFYASSLLTVLFCLFKFFFMGKFFVSGLGSTDLRPFFNSVPYISILTVPLLVLRLRPLLLDDSVPLSPFKRFSALSLSAFSAFAFPLILLSILPFCVNLFGTMDFFQALSSFFGIFLYGLCASLLSILFFSIFPNSQVFPLILSSVSLALVNFLHLLPLYYQTGIILTFLCRKISFAWHFDSFSKGIIDSRNIAYYLILAFVLLLLCVSLEYKRLGKKTSRLTAFLFAAIILLVSLSFQNLYFRADASKNGQFSLSKTSKNLLSNLENPIRITYYRSKELKNLYPQTSDVAEFLADYCSESKGMSFTLEKADPEKLKALGIQSQQIRSDNGTKTEFVTVYSAVLIQYLEKSELIPFVLSTSSLEYDLTQRVQKLITSKDRKVYLLCGNGRSIEESYLYVAPWLSSRGFEVEHLNDFNATEVLKKLTPEDQIAVFGTKDLSAEQSFYLQNALEKGAKAFIATSPFHTTIEDEWKVSKPEHDSMISYLNSKGFAFDLSLAEDISCYPLTMESGEGNKAEYATVNYPLWLVIQNQKEAKKGATVFWASPIVPYGQVEPLLFTTNYAWKQRPAASDDGNLFLTNPFMIPKSAAASDAKNEQLIVAARSKNISLVSDQFFVSSLMTGFISGESSGDFRNYDFLTKELLVLRGEGELAALMEKSAPVTSLHKIVGESEFSAKRKLVLLLTFGLLPLVILLIFVFVQIKRRKK</sequence>
<feature type="transmembrane region" description="Helical" evidence="1">
    <location>
        <begin position="94"/>
        <end position="119"/>
    </location>
</feature>